<dbReference type="InterPro" id="IPR036398">
    <property type="entry name" value="CA_dom_sf"/>
</dbReference>
<reference evidence="4" key="2">
    <citation type="submission" date="2024-10" db="UniProtKB">
        <authorList>
            <consortium name="EnsemblProtists"/>
        </authorList>
    </citation>
    <scope>IDENTIFICATION</scope>
</reference>
<dbReference type="SMART" id="SM01057">
    <property type="entry name" value="Carb_anhydrase"/>
    <property type="match status" value="1"/>
</dbReference>
<dbReference type="OMA" id="MYYQANT"/>
<protein>
    <recommendedName>
        <fullName evidence="6">Carbonic anhydrase</fullName>
    </recommendedName>
</protein>
<dbReference type="PANTHER" id="PTHR18952">
    <property type="entry name" value="CARBONIC ANHYDRASE"/>
    <property type="match status" value="1"/>
</dbReference>
<accession>A0A0D3IKJ5</accession>
<dbReference type="CDD" id="cd03124">
    <property type="entry name" value="alpha_CA_prokaryotic_like"/>
    <property type="match status" value="1"/>
</dbReference>
<feature type="domain" description="EF-hand" evidence="2">
    <location>
        <begin position="39"/>
        <end position="74"/>
    </location>
</feature>
<evidence type="ECO:0000259" key="2">
    <source>
        <dbReference type="PROSITE" id="PS50222"/>
    </source>
</evidence>
<evidence type="ECO:0000313" key="4">
    <source>
        <dbReference type="EnsemblProtists" id="EOD11780"/>
    </source>
</evidence>
<dbReference type="PROSITE" id="PS00018">
    <property type="entry name" value="EF_HAND_1"/>
    <property type="match status" value="1"/>
</dbReference>
<dbReference type="InterPro" id="IPR002048">
    <property type="entry name" value="EF_hand_dom"/>
</dbReference>
<evidence type="ECO:0008006" key="6">
    <source>
        <dbReference type="Google" id="ProtNLM"/>
    </source>
</evidence>
<dbReference type="InterPro" id="IPR001148">
    <property type="entry name" value="CA_dom"/>
</dbReference>
<dbReference type="Gene3D" id="3.10.200.10">
    <property type="entry name" value="Alpha carbonic anhydrase"/>
    <property type="match status" value="1"/>
</dbReference>
<feature type="domain" description="Alpha-carbonic anhydrase" evidence="3">
    <location>
        <begin position="132"/>
        <end position="373"/>
    </location>
</feature>
<dbReference type="KEGG" id="ehx:EMIHUDRAFT_437452"/>
<name>A0A0D3IKJ5_EMIH1</name>
<dbReference type="GeneID" id="17257927"/>
<dbReference type="PROSITE" id="PS51144">
    <property type="entry name" value="ALPHA_CA_2"/>
    <property type="match status" value="1"/>
</dbReference>
<keyword evidence="5" id="KW-1185">Reference proteome</keyword>
<dbReference type="EnsemblProtists" id="EOD11780">
    <property type="protein sequence ID" value="EOD11780"/>
    <property type="gene ID" value="EMIHUDRAFT_437452"/>
</dbReference>
<dbReference type="STRING" id="2903.R1DB40"/>
<dbReference type="GO" id="GO:0004089">
    <property type="term" value="F:carbonate dehydratase activity"/>
    <property type="evidence" value="ECO:0007669"/>
    <property type="project" value="InterPro"/>
</dbReference>
<dbReference type="SMART" id="SM00054">
    <property type="entry name" value="EFh"/>
    <property type="match status" value="1"/>
</dbReference>
<dbReference type="PANTHER" id="PTHR18952:SF208">
    <property type="entry name" value="CARBONIC ANHYDRASE XA-RELATED"/>
    <property type="match status" value="1"/>
</dbReference>
<dbReference type="HOGENOM" id="CLU_734529_0_0_1"/>
<reference evidence="5" key="1">
    <citation type="journal article" date="2013" name="Nature">
        <title>Pan genome of the phytoplankton Emiliania underpins its global distribution.</title>
        <authorList>
            <person name="Read B.A."/>
            <person name="Kegel J."/>
            <person name="Klute M.J."/>
            <person name="Kuo A."/>
            <person name="Lefebvre S.C."/>
            <person name="Maumus F."/>
            <person name="Mayer C."/>
            <person name="Miller J."/>
            <person name="Monier A."/>
            <person name="Salamov A."/>
            <person name="Young J."/>
            <person name="Aguilar M."/>
            <person name="Claverie J.M."/>
            <person name="Frickenhaus S."/>
            <person name="Gonzalez K."/>
            <person name="Herman E.K."/>
            <person name="Lin Y.C."/>
            <person name="Napier J."/>
            <person name="Ogata H."/>
            <person name="Sarno A.F."/>
            <person name="Shmutz J."/>
            <person name="Schroeder D."/>
            <person name="de Vargas C."/>
            <person name="Verret F."/>
            <person name="von Dassow P."/>
            <person name="Valentin K."/>
            <person name="Van de Peer Y."/>
            <person name="Wheeler G."/>
            <person name="Dacks J.B."/>
            <person name="Delwiche C.F."/>
            <person name="Dyhrman S.T."/>
            <person name="Glockner G."/>
            <person name="John U."/>
            <person name="Richards T."/>
            <person name="Worden A.Z."/>
            <person name="Zhang X."/>
            <person name="Grigoriev I.V."/>
            <person name="Allen A.E."/>
            <person name="Bidle K."/>
            <person name="Borodovsky M."/>
            <person name="Bowler C."/>
            <person name="Brownlee C."/>
            <person name="Cock J.M."/>
            <person name="Elias M."/>
            <person name="Gladyshev V.N."/>
            <person name="Groth M."/>
            <person name="Guda C."/>
            <person name="Hadaegh A."/>
            <person name="Iglesias-Rodriguez M.D."/>
            <person name="Jenkins J."/>
            <person name="Jones B.M."/>
            <person name="Lawson T."/>
            <person name="Leese F."/>
            <person name="Lindquist E."/>
            <person name="Lobanov A."/>
            <person name="Lomsadze A."/>
            <person name="Malik S.B."/>
            <person name="Marsh M.E."/>
            <person name="Mackinder L."/>
            <person name="Mock T."/>
            <person name="Mueller-Roeber B."/>
            <person name="Pagarete A."/>
            <person name="Parker M."/>
            <person name="Probert I."/>
            <person name="Quesneville H."/>
            <person name="Raines C."/>
            <person name="Rensing S.A."/>
            <person name="Riano-Pachon D.M."/>
            <person name="Richier S."/>
            <person name="Rokitta S."/>
            <person name="Shiraiwa Y."/>
            <person name="Soanes D.M."/>
            <person name="van der Giezen M."/>
            <person name="Wahlund T.M."/>
            <person name="Williams B."/>
            <person name="Wilson W."/>
            <person name="Wolfe G."/>
            <person name="Wurch L.L."/>
        </authorList>
    </citation>
    <scope>NUCLEOTIDE SEQUENCE</scope>
</reference>
<dbReference type="InterPro" id="IPR011992">
    <property type="entry name" value="EF-hand-dom_pair"/>
</dbReference>
<dbReference type="eggNOG" id="KOG0382">
    <property type="taxonomic scope" value="Eukaryota"/>
</dbReference>
<organism evidence="4 5">
    <name type="scientific">Emiliania huxleyi (strain CCMP1516)</name>
    <dbReference type="NCBI Taxonomy" id="280463"/>
    <lineage>
        <taxon>Eukaryota</taxon>
        <taxon>Haptista</taxon>
        <taxon>Haptophyta</taxon>
        <taxon>Prymnesiophyceae</taxon>
        <taxon>Isochrysidales</taxon>
        <taxon>Noelaerhabdaceae</taxon>
        <taxon>Emiliania</taxon>
    </lineage>
</organism>
<evidence type="ECO:0000256" key="1">
    <source>
        <dbReference type="ARBA" id="ARBA00022837"/>
    </source>
</evidence>
<evidence type="ECO:0000313" key="5">
    <source>
        <dbReference type="Proteomes" id="UP000013827"/>
    </source>
</evidence>
<dbReference type="Pfam" id="PF00194">
    <property type="entry name" value="Carb_anhydrase"/>
    <property type="match status" value="1"/>
</dbReference>
<dbReference type="Gene3D" id="1.10.238.10">
    <property type="entry name" value="EF-hand"/>
    <property type="match status" value="1"/>
</dbReference>
<dbReference type="AlphaFoldDB" id="A0A0D3IKJ5"/>
<sequence>MGCTQSKHDASEDASNGTMLQAVLGHLGQLDGDAKLDHTTMSIVYDIFKDMDKDSDGTVDKSEFEKFLSTHPAAKTLWEGEGKASMSRSLKDAIADERLSFYELVAAFAPEAPHHAGDASGIGGLESLISDAAWGYRGYNGPENWALLSPKNKLAATGKEQCPVDILPSTCVPCPAVDGDASLAYGVGPGTILNNGHTIQVNWKGGSMSVGGTTFEAAQFHFHTASETTIRGMQYPLEMHVVHVTPGANERVSEPMRIAVLAVLFETRTDVEEVFLSQFFDQLPSHVAHDQDDAETLTRPVDLSSISLDGGYYRLRGSLTTPPCTEGLEWSVLASPLPILPAQLETFRKALGKTVRNFRPTQPLNGRSITWVCACQA</sequence>
<keyword evidence="1" id="KW-0106">Calcium</keyword>
<dbReference type="PaxDb" id="2903-EOD11780"/>
<proteinExistence type="predicted"/>
<dbReference type="GO" id="GO:0008270">
    <property type="term" value="F:zinc ion binding"/>
    <property type="evidence" value="ECO:0007669"/>
    <property type="project" value="InterPro"/>
</dbReference>
<dbReference type="InterPro" id="IPR023561">
    <property type="entry name" value="Carbonic_anhydrase_a-class"/>
</dbReference>
<dbReference type="InterPro" id="IPR018247">
    <property type="entry name" value="EF_Hand_1_Ca_BS"/>
</dbReference>
<dbReference type="GO" id="GO:0006730">
    <property type="term" value="P:one-carbon metabolic process"/>
    <property type="evidence" value="ECO:0007669"/>
    <property type="project" value="TreeGrafter"/>
</dbReference>
<evidence type="ECO:0000259" key="3">
    <source>
        <dbReference type="PROSITE" id="PS51144"/>
    </source>
</evidence>
<dbReference type="Proteomes" id="UP000013827">
    <property type="component" value="Unassembled WGS sequence"/>
</dbReference>
<dbReference type="SUPFAM" id="SSF47473">
    <property type="entry name" value="EF-hand"/>
    <property type="match status" value="1"/>
</dbReference>
<dbReference type="PROSITE" id="PS50222">
    <property type="entry name" value="EF_HAND_2"/>
    <property type="match status" value="1"/>
</dbReference>
<dbReference type="InterPro" id="IPR041891">
    <property type="entry name" value="Alpha_CA_prokaryot-like"/>
</dbReference>
<dbReference type="GO" id="GO:0005509">
    <property type="term" value="F:calcium ion binding"/>
    <property type="evidence" value="ECO:0007669"/>
    <property type="project" value="InterPro"/>
</dbReference>
<dbReference type="RefSeq" id="XP_005764209.1">
    <property type="nucleotide sequence ID" value="XM_005764152.1"/>
</dbReference>
<dbReference type="SUPFAM" id="SSF51069">
    <property type="entry name" value="Carbonic anhydrase"/>
    <property type="match status" value="1"/>
</dbReference>